<dbReference type="InterPro" id="IPR017957">
    <property type="entry name" value="P_trefoil_CS"/>
</dbReference>
<dbReference type="PROSITE" id="PS51034">
    <property type="entry name" value="ZP_2"/>
    <property type="match status" value="1"/>
</dbReference>
<organism evidence="25 26">
    <name type="scientific">Leptobrachium leishanense</name>
    <name type="common">Leishan spiny toad</name>
    <dbReference type="NCBI Taxonomy" id="445787"/>
    <lineage>
        <taxon>Eukaryota</taxon>
        <taxon>Metazoa</taxon>
        <taxon>Chordata</taxon>
        <taxon>Craniata</taxon>
        <taxon>Vertebrata</taxon>
        <taxon>Euteleostomi</taxon>
        <taxon>Amphibia</taxon>
        <taxon>Batrachia</taxon>
        <taxon>Anura</taxon>
        <taxon>Pelobatoidea</taxon>
        <taxon>Megophryidae</taxon>
        <taxon>Leptobrachium</taxon>
    </lineage>
</organism>
<feature type="domain" description="P-type" evidence="24">
    <location>
        <begin position="141"/>
        <end position="184"/>
    </location>
</feature>
<dbReference type="Pfam" id="PF23344">
    <property type="entry name" value="ZP-N"/>
    <property type="match status" value="1"/>
</dbReference>
<evidence type="ECO:0000256" key="12">
    <source>
        <dbReference type="ARBA" id="ARBA00023170"/>
    </source>
</evidence>
<evidence type="ECO:0000256" key="3">
    <source>
        <dbReference type="ARBA" id="ARBA00022475"/>
    </source>
</evidence>
<dbReference type="Gene3D" id="4.10.110.10">
    <property type="entry name" value="Spasmolytic Protein, domain 1"/>
    <property type="match status" value="1"/>
</dbReference>
<dbReference type="CDD" id="cd00111">
    <property type="entry name" value="Trefoil"/>
    <property type="match status" value="1"/>
</dbReference>
<evidence type="ECO:0000256" key="10">
    <source>
        <dbReference type="ARBA" id="ARBA00023136"/>
    </source>
</evidence>
<evidence type="ECO:0000313" key="26">
    <source>
        <dbReference type="Proteomes" id="UP000694569"/>
    </source>
</evidence>
<dbReference type="GO" id="GO:0060468">
    <property type="term" value="P:prevention of polyspermy"/>
    <property type="evidence" value="ECO:0007669"/>
    <property type="project" value="TreeGrafter"/>
</dbReference>
<reference evidence="25" key="2">
    <citation type="submission" date="2025-09" db="UniProtKB">
        <authorList>
            <consortium name="Ensembl"/>
        </authorList>
    </citation>
    <scope>IDENTIFICATION</scope>
</reference>
<feature type="transmembrane region" description="Helical" evidence="21">
    <location>
        <begin position="608"/>
        <end position="629"/>
    </location>
</feature>
<dbReference type="GeneTree" id="ENSGT00940000161188"/>
<dbReference type="Pfam" id="PF00100">
    <property type="entry name" value="Zona_pellucida"/>
    <property type="match status" value="1"/>
</dbReference>
<dbReference type="SMART" id="SM00241">
    <property type="entry name" value="ZP"/>
    <property type="match status" value="1"/>
</dbReference>
<dbReference type="GO" id="GO:0035805">
    <property type="term" value="C:egg coat"/>
    <property type="evidence" value="ECO:0007669"/>
    <property type="project" value="UniProtKB-SubCell"/>
</dbReference>
<dbReference type="PROSITE" id="PS51448">
    <property type="entry name" value="P_TREFOIL_2"/>
    <property type="match status" value="1"/>
</dbReference>
<name>A0A8C5MK24_9ANUR</name>
<evidence type="ECO:0000313" key="25">
    <source>
        <dbReference type="Ensembl" id="ENSLLEP00000015822.1"/>
    </source>
</evidence>
<keyword evidence="14" id="KW-0278">Fertilization</keyword>
<feature type="disulfide bond" evidence="20">
    <location>
        <begin position="154"/>
        <end position="169"/>
    </location>
</feature>
<evidence type="ECO:0000256" key="18">
    <source>
        <dbReference type="ARBA" id="ARBA00042273"/>
    </source>
</evidence>
<evidence type="ECO:0000256" key="6">
    <source>
        <dbReference type="ARBA" id="ARBA00022685"/>
    </source>
</evidence>
<dbReference type="Pfam" id="PF22821">
    <property type="entry name" value="ZP1_ZP4_Ig-like"/>
    <property type="match status" value="1"/>
</dbReference>
<evidence type="ECO:0000256" key="17">
    <source>
        <dbReference type="ARBA" id="ARBA00040238"/>
    </source>
</evidence>
<comment type="function">
    <text evidence="16">Component of the zona pellucida, an extracellular matrix surrounding oocytes which mediates sperm binding, induction of the acrosome reaction and prevents post-fertilization polyspermy. The zona pellucida is composed of 3 to 4 glycoproteins, ZP1, ZP2, ZP3, and ZP4. ZP4 may act as a sperm receptor.</text>
</comment>
<keyword evidence="9 21" id="KW-1133">Transmembrane helix</keyword>
<evidence type="ECO:0000256" key="9">
    <source>
        <dbReference type="ARBA" id="ARBA00022989"/>
    </source>
</evidence>
<dbReference type="InterPro" id="IPR042235">
    <property type="entry name" value="ZP-C_dom"/>
</dbReference>
<dbReference type="Gene3D" id="2.60.40.3210">
    <property type="entry name" value="Zona pellucida, ZP-N domain"/>
    <property type="match status" value="1"/>
</dbReference>
<evidence type="ECO:0000256" key="15">
    <source>
        <dbReference type="ARBA" id="ARBA00024183"/>
    </source>
</evidence>
<dbReference type="InterPro" id="IPR044913">
    <property type="entry name" value="P_trefoil_dom_sf"/>
</dbReference>
<keyword evidence="13" id="KW-0325">Glycoprotein</keyword>
<comment type="similarity">
    <text evidence="2">Belongs to the ZP domain family. ZPB subfamily.</text>
</comment>
<evidence type="ECO:0000256" key="7">
    <source>
        <dbReference type="ARBA" id="ARBA00022692"/>
    </source>
</evidence>
<feature type="domain" description="ZP" evidence="23">
    <location>
        <begin position="189"/>
        <end position="460"/>
    </location>
</feature>
<feature type="signal peptide" evidence="22">
    <location>
        <begin position="1"/>
        <end position="24"/>
    </location>
</feature>
<evidence type="ECO:0000259" key="24">
    <source>
        <dbReference type="PROSITE" id="PS51448"/>
    </source>
</evidence>
<comment type="caution">
    <text evidence="20">Lacks conserved residue(s) required for the propagation of feature annotation.</text>
</comment>
<protein>
    <recommendedName>
        <fullName evidence="17">Zona pellucida sperm-binding protein 4</fullName>
    </recommendedName>
    <alternativeName>
        <fullName evidence="19">Zona pellucida glycoprotein 4</fullName>
    </alternativeName>
    <alternativeName>
        <fullName evidence="18">Zona pellucida protein B</fullName>
    </alternativeName>
</protein>
<keyword evidence="11 20" id="KW-1015">Disulfide bond</keyword>
<evidence type="ECO:0000256" key="11">
    <source>
        <dbReference type="ARBA" id="ARBA00023157"/>
    </source>
</evidence>
<dbReference type="OrthoDB" id="8919081at2759"/>
<dbReference type="PANTHER" id="PTHR23343:SF31">
    <property type="entry name" value="ZONA PELLUCIDA SPERM-BINDING PROTEIN 4"/>
    <property type="match status" value="1"/>
</dbReference>
<evidence type="ECO:0000259" key="23">
    <source>
        <dbReference type="PROSITE" id="PS51034"/>
    </source>
</evidence>
<accession>A0A8C5MK24</accession>
<feature type="chain" id="PRO_5034434554" description="Zona pellucida sperm-binding protein 4" evidence="22">
    <location>
        <begin position="25"/>
        <end position="644"/>
    </location>
</feature>
<dbReference type="SUPFAM" id="SSF57492">
    <property type="entry name" value="Trefoil"/>
    <property type="match status" value="1"/>
</dbReference>
<reference evidence="25" key="1">
    <citation type="submission" date="2025-08" db="UniProtKB">
        <authorList>
            <consortium name="Ensembl"/>
        </authorList>
    </citation>
    <scope>IDENTIFICATION</scope>
</reference>
<keyword evidence="5" id="KW-0272">Extracellular matrix</keyword>
<keyword evidence="7 21" id="KW-0812">Transmembrane</keyword>
<dbReference type="InterPro" id="IPR051148">
    <property type="entry name" value="Zona_Pellucida_Domain_gp"/>
</dbReference>
<dbReference type="Ensembl" id="ENSLLET00000016425.1">
    <property type="protein sequence ID" value="ENSLLEP00000015822.1"/>
    <property type="gene ID" value="ENSLLEG00000009677.1"/>
</dbReference>
<keyword evidence="26" id="KW-1185">Reference proteome</keyword>
<keyword evidence="8 22" id="KW-0732">Signal</keyword>
<dbReference type="AlphaFoldDB" id="A0A8C5MK24"/>
<sequence length="644" mass="70853">MGWDAGFWAFLLLLLNAKLQCVVGDAEDFWDDPSYLQCGLTDMQFFLPFLIRDSAYVLTAIDTNGKSHYLHNNSACGTWVGQEPDGSVVVGAAYDGCFVNKQDGEYLLTVSLEEVVDGMVQYNKKDLKCPVLPVMDAPSQSVCSSVSREDKLPCASPVVSRDLCESVGCCFNPTDSTIPCYYGNKLTAQCAETITVALSKELTLPSLILDSVLVAGINSISCPQLNVQKSRSLIVFQYPLSCGVMHQVDDRTILYESTIEAHQDIRSLRRASITRDSTTRVTVRCSYSRTAVLPVKVEVFTLPPPSPVSSTGPLFLEMRIAKDLQYSSYYGDGDYPVVRVLREPVYLEVRILQRTDPGLVLILKDCWANPSPDETPQPQWPILVSSCPFPGDNYLTQLILVAPSQSLPLPSHYKRFSISTFTFVDGQTQLSLGGLVYFHCSASVCVPSPGNPCRTTCGQRKKRQSSWDLESQTIVTSGPVNFITIENTSEWDYEPTEQEIISGVSAEIEQAIAADPFPTNNTEQLVDSSVEPELITYQHDAGIPVSLTSEDVESEESVTHKEVLRAGPFNRTDTSPGDFFGVARLAPKYLEPVMQGSGHSEDSSTLKWLRGAVAVGGILAVTLTVLGLWRCHRNHNTRAHPVKD</sequence>
<dbReference type="PANTHER" id="PTHR23343">
    <property type="entry name" value="ZONA PELLUCIDA SPERM-BINDING PROTEIN"/>
    <property type="match status" value="1"/>
</dbReference>
<keyword evidence="10 21" id="KW-0472">Membrane</keyword>
<dbReference type="GO" id="GO:0005886">
    <property type="term" value="C:plasma membrane"/>
    <property type="evidence" value="ECO:0007669"/>
    <property type="project" value="UniProtKB-SubCell"/>
</dbReference>
<dbReference type="SMART" id="SM00018">
    <property type="entry name" value="PD"/>
    <property type="match status" value="1"/>
</dbReference>
<evidence type="ECO:0000256" key="16">
    <source>
        <dbReference type="ARBA" id="ARBA00037545"/>
    </source>
</evidence>
<dbReference type="GO" id="GO:0032190">
    <property type="term" value="F:acrosin binding"/>
    <property type="evidence" value="ECO:0007669"/>
    <property type="project" value="TreeGrafter"/>
</dbReference>
<proteinExistence type="inferred from homology"/>
<dbReference type="GO" id="GO:0035804">
    <property type="term" value="F:structural constituent of egg coat"/>
    <property type="evidence" value="ECO:0007669"/>
    <property type="project" value="TreeGrafter"/>
</dbReference>
<comment type="subcellular location">
    <subcellularLocation>
        <location evidence="1">Cell membrane</location>
        <topology evidence="1">Single-pass type I membrane protein</topology>
    </subcellularLocation>
    <subcellularLocation>
        <location evidence="15">Zona pellucida</location>
    </subcellularLocation>
</comment>
<dbReference type="GO" id="GO:0007339">
    <property type="term" value="P:binding of sperm to zona pellucida"/>
    <property type="evidence" value="ECO:0007669"/>
    <property type="project" value="TreeGrafter"/>
</dbReference>
<dbReference type="InterPro" id="IPR055355">
    <property type="entry name" value="ZP-C"/>
</dbReference>
<dbReference type="InterPro" id="IPR055356">
    <property type="entry name" value="ZP-N"/>
</dbReference>
<keyword evidence="6" id="KW-0165">Cleavage on pair of basic residues</keyword>
<evidence type="ECO:0000256" key="8">
    <source>
        <dbReference type="ARBA" id="ARBA00022729"/>
    </source>
</evidence>
<dbReference type="Proteomes" id="UP000694569">
    <property type="component" value="Unplaced"/>
</dbReference>
<evidence type="ECO:0000256" key="22">
    <source>
        <dbReference type="SAM" id="SignalP"/>
    </source>
</evidence>
<evidence type="ECO:0000256" key="2">
    <source>
        <dbReference type="ARBA" id="ARBA00010863"/>
    </source>
</evidence>
<evidence type="ECO:0000256" key="14">
    <source>
        <dbReference type="ARBA" id="ARBA00023279"/>
    </source>
</evidence>
<evidence type="ECO:0000256" key="5">
    <source>
        <dbReference type="ARBA" id="ARBA00022530"/>
    </source>
</evidence>
<dbReference type="InterPro" id="IPR054554">
    <property type="entry name" value="ZP1/4_Ig-like"/>
</dbReference>
<keyword evidence="3" id="KW-1003">Cell membrane</keyword>
<dbReference type="InterPro" id="IPR000519">
    <property type="entry name" value="P_trefoil_dom"/>
</dbReference>
<keyword evidence="4" id="KW-0964">Secreted</keyword>
<evidence type="ECO:0000256" key="19">
    <source>
        <dbReference type="ARBA" id="ARBA00042573"/>
    </source>
</evidence>
<evidence type="ECO:0000256" key="20">
    <source>
        <dbReference type="PROSITE-ProRule" id="PRU00779"/>
    </source>
</evidence>
<dbReference type="Gene3D" id="2.60.40.4100">
    <property type="entry name" value="Zona pellucida, ZP-C domain"/>
    <property type="match status" value="1"/>
</dbReference>
<evidence type="ECO:0000256" key="1">
    <source>
        <dbReference type="ARBA" id="ARBA00004251"/>
    </source>
</evidence>
<dbReference type="InterPro" id="IPR001507">
    <property type="entry name" value="ZP_dom"/>
</dbReference>
<evidence type="ECO:0000256" key="13">
    <source>
        <dbReference type="ARBA" id="ARBA00023180"/>
    </source>
</evidence>
<dbReference type="PROSITE" id="PS00025">
    <property type="entry name" value="P_TREFOIL_1"/>
    <property type="match status" value="1"/>
</dbReference>
<dbReference type="Pfam" id="PF00088">
    <property type="entry name" value="Trefoil"/>
    <property type="match status" value="1"/>
</dbReference>
<evidence type="ECO:0000256" key="4">
    <source>
        <dbReference type="ARBA" id="ARBA00022525"/>
    </source>
</evidence>
<keyword evidence="12" id="KW-0675">Receptor</keyword>
<evidence type="ECO:0000256" key="21">
    <source>
        <dbReference type="SAM" id="Phobius"/>
    </source>
</evidence>